<dbReference type="Proteomes" id="UP000315344">
    <property type="component" value="Unassembled WGS sequence"/>
</dbReference>
<comment type="caution">
    <text evidence="2">The sequence shown here is derived from an EMBL/GenBank/DDBJ whole genome shotgun (WGS) entry which is preliminary data.</text>
</comment>
<feature type="signal peptide" evidence="1">
    <location>
        <begin position="1"/>
        <end position="25"/>
    </location>
</feature>
<feature type="chain" id="PRO_5021755091" evidence="1">
    <location>
        <begin position="26"/>
        <end position="284"/>
    </location>
</feature>
<name>A0A533IC72_PARDE</name>
<evidence type="ECO:0000313" key="3">
    <source>
        <dbReference type="Proteomes" id="UP000315344"/>
    </source>
</evidence>
<protein>
    <submittedName>
        <fullName evidence="2">Uncharacterized protein</fullName>
    </submittedName>
</protein>
<evidence type="ECO:0000313" key="2">
    <source>
        <dbReference type="EMBL" id="TKW67382.1"/>
    </source>
</evidence>
<keyword evidence="1" id="KW-0732">Signal</keyword>
<gene>
    <name evidence="2" type="ORF">DI616_06975</name>
</gene>
<sequence length="284" mass="30354">MTAQKKAAFILALTASIAATAPARADDRAALIDFFAARGCAIGPATRDAAIAEGFSAEFIDAVALAEAQINGATKTGAWLVLAPESCTIRMPDVSSRMKVEDEDVGPVFTASEEDAELGYDGCYASASLFETVQQSRGWDPDTANEEYIRFVAENLISKQLSFYSDSPLSTPPGLMLTTGPCADFPGIKDVRESQNFLAANFDPILRRMMTENMCEDISVGLYLDINELSGLKPGTRTTNAWTSFEAVLIGMGAGWYEGMSATEKGVPRPPLCHYAETGASDAQ</sequence>
<evidence type="ECO:0000256" key="1">
    <source>
        <dbReference type="SAM" id="SignalP"/>
    </source>
</evidence>
<dbReference type="AlphaFoldDB" id="A0A533IC72"/>
<reference evidence="2 3" key="1">
    <citation type="journal article" date="2017" name="Nat. Commun.">
        <title>In situ click chemistry generation of cyclooxygenase-2 inhibitors.</title>
        <authorList>
            <person name="Bhardwaj A."/>
            <person name="Kaur J."/>
            <person name="Wuest M."/>
            <person name="Wuest F."/>
        </authorList>
    </citation>
    <scope>NUCLEOTIDE SEQUENCE [LARGE SCALE GENOMIC DNA]</scope>
    <source>
        <strain evidence="2">S2_012_000_R3_94</strain>
    </source>
</reference>
<dbReference type="EMBL" id="VAFL01000004">
    <property type="protein sequence ID" value="TKW67382.1"/>
    <property type="molecule type" value="Genomic_DNA"/>
</dbReference>
<proteinExistence type="predicted"/>
<accession>A0A533IC72</accession>
<organism evidence="2 3">
    <name type="scientific">Paracoccus denitrificans</name>
    <dbReference type="NCBI Taxonomy" id="266"/>
    <lineage>
        <taxon>Bacteria</taxon>
        <taxon>Pseudomonadati</taxon>
        <taxon>Pseudomonadota</taxon>
        <taxon>Alphaproteobacteria</taxon>
        <taxon>Rhodobacterales</taxon>
        <taxon>Paracoccaceae</taxon>
        <taxon>Paracoccus</taxon>
    </lineage>
</organism>